<dbReference type="GO" id="GO:0016787">
    <property type="term" value="F:hydrolase activity"/>
    <property type="evidence" value="ECO:0007669"/>
    <property type="project" value="UniProtKB-KW"/>
</dbReference>
<organism evidence="2 3">
    <name type="scientific">Agrobacterium deltaense Zutra 3/1</name>
    <dbReference type="NCBI Taxonomy" id="1183427"/>
    <lineage>
        <taxon>Bacteria</taxon>
        <taxon>Pseudomonadati</taxon>
        <taxon>Pseudomonadota</taxon>
        <taxon>Alphaproteobacteria</taxon>
        <taxon>Hyphomicrobiales</taxon>
        <taxon>Rhizobiaceae</taxon>
        <taxon>Rhizobium/Agrobacterium group</taxon>
        <taxon>Agrobacterium</taxon>
    </lineage>
</organism>
<evidence type="ECO:0000256" key="1">
    <source>
        <dbReference type="SAM" id="MobiDB-lite"/>
    </source>
</evidence>
<dbReference type="EMBL" id="FBWG01000028">
    <property type="protein sequence ID" value="CUX40863.1"/>
    <property type="molecule type" value="Genomic_DNA"/>
</dbReference>
<protein>
    <submittedName>
        <fullName evidence="2">MazG nucleotide pyrophosphohydrolase domain superfamily (Modular protein)</fullName>
    </submittedName>
</protein>
<dbReference type="Gene3D" id="1.10.287.1080">
    <property type="entry name" value="MazG-like"/>
    <property type="match status" value="1"/>
</dbReference>
<proteinExistence type="predicted"/>
<dbReference type="SUPFAM" id="SSF101386">
    <property type="entry name" value="all-alpha NTP pyrophosphatases"/>
    <property type="match status" value="1"/>
</dbReference>
<reference evidence="2 3" key="1">
    <citation type="submission" date="2016-01" db="EMBL/GenBank/DDBJ databases">
        <authorList>
            <person name="Oliw E.H."/>
        </authorList>
    </citation>
    <scope>NUCLEOTIDE SEQUENCE [LARGE SCALE GENOMIC DNA]</scope>
    <source>
        <strain evidence="2 3">Zutra 3-1</strain>
    </source>
</reference>
<name>A0A1S7QS30_9HYPH</name>
<dbReference type="RefSeq" id="WP_080819413.1">
    <property type="nucleotide sequence ID" value="NZ_LT009749.1"/>
</dbReference>
<keyword evidence="2" id="KW-0378">Hydrolase</keyword>
<evidence type="ECO:0000313" key="2">
    <source>
        <dbReference type="EMBL" id="CUX40863.1"/>
    </source>
</evidence>
<feature type="compositionally biased region" description="Basic and acidic residues" evidence="1">
    <location>
        <begin position="252"/>
        <end position="264"/>
    </location>
</feature>
<feature type="region of interest" description="Disordered" evidence="1">
    <location>
        <begin position="252"/>
        <end position="275"/>
    </location>
</feature>
<evidence type="ECO:0000313" key="3">
    <source>
        <dbReference type="Proteomes" id="UP000191987"/>
    </source>
</evidence>
<dbReference type="CDD" id="cd11523">
    <property type="entry name" value="NTP-PPase"/>
    <property type="match status" value="1"/>
</dbReference>
<dbReference type="Proteomes" id="UP000191987">
    <property type="component" value="Unassembled WGS sequence"/>
</dbReference>
<accession>A0A1S7QS30</accession>
<gene>
    <name evidence="2" type="ORF">AGR7C_Lc100071</name>
</gene>
<dbReference type="AlphaFoldDB" id="A0A1S7QS30"/>
<sequence length="288" mass="32155">MSKSSGWLSRKRRHEAAYRRGYEDGLGGCLSLGALQSAHIARQEEWCPDIKPDLSFRGNELGGECGEAQNVIKKLERERHGWRGSRDTVEHLGEELADVIHCAVLVAITAGIDIQRAVIEKFNDTSRKNELVTTLPLVTDVTGLSQWEGWDKSRDFWSETKHRDAVMYAMFRGPWSMEDAATLLGFIDRTWPKAAAKHESDETASSQLILQEDADCCIACDAPLVEGDLVYWDASDTGYLHADCCGPERESYVNEDGEPLKDGDPIPQPFPYKPDRAAGYIYTGGEKE</sequence>